<dbReference type="CDD" id="cd18808">
    <property type="entry name" value="SF1_C_Upf1"/>
    <property type="match status" value="1"/>
</dbReference>
<feature type="domain" description="ZNFX1" evidence="4">
    <location>
        <begin position="459"/>
        <end position="564"/>
    </location>
</feature>
<organism evidence="5 6">
    <name type="scientific">Lymnaea stagnalis</name>
    <name type="common">Great pond snail</name>
    <name type="synonym">Helix stagnalis</name>
    <dbReference type="NCBI Taxonomy" id="6523"/>
    <lineage>
        <taxon>Eukaryota</taxon>
        <taxon>Metazoa</taxon>
        <taxon>Spiralia</taxon>
        <taxon>Lophotrochozoa</taxon>
        <taxon>Mollusca</taxon>
        <taxon>Gastropoda</taxon>
        <taxon>Heterobranchia</taxon>
        <taxon>Euthyneura</taxon>
        <taxon>Panpulmonata</taxon>
        <taxon>Hygrophila</taxon>
        <taxon>Lymnaeoidea</taxon>
        <taxon>Lymnaeidae</taxon>
        <taxon>Lymnaea</taxon>
    </lineage>
</organism>
<evidence type="ECO:0000256" key="1">
    <source>
        <dbReference type="SAM" id="MobiDB-lite"/>
    </source>
</evidence>
<feature type="compositionally biased region" description="Polar residues" evidence="1">
    <location>
        <begin position="337"/>
        <end position="346"/>
    </location>
</feature>
<dbReference type="SUPFAM" id="SSF52540">
    <property type="entry name" value="P-loop containing nucleoside triphosphate hydrolases"/>
    <property type="match status" value="1"/>
</dbReference>
<proteinExistence type="predicted"/>
<keyword evidence="6" id="KW-1185">Reference proteome</keyword>
<accession>A0AAV2H6C7</accession>
<protein>
    <recommendedName>
        <fullName evidence="7">NFX1-type zinc finger-containing protein 1</fullName>
    </recommendedName>
</protein>
<feature type="domain" description="DNA2/NAM7 helicase helicase" evidence="2">
    <location>
        <begin position="638"/>
        <end position="796"/>
    </location>
</feature>
<feature type="region of interest" description="Disordered" evidence="1">
    <location>
        <begin position="337"/>
        <end position="369"/>
    </location>
</feature>
<dbReference type="InterPro" id="IPR041677">
    <property type="entry name" value="DNA2/NAM7_AAA_11"/>
</dbReference>
<dbReference type="EMBL" id="CAXITT010000045">
    <property type="protein sequence ID" value="CAL1529242.1"/>
    <property type="molecule type" value="Genomic_DNA"/>
</dbReference>
<feature type="compositionally biased region" description="Acidic residues" evidence="1">
    <location>
        <begin position="1367"/>
        <end position="1384"/>
    </location>
</feature>
<comment type="caution">
    <text evidence="5">The sequence shown here is derived from an EMBL/GenBank/DDBJ whole genome shotgun (WGS) entry which is preliminary data.</text>
</comment>
<feature type="region of interest" description="Disordered" evidence="1">
    <location>
        <begin position="984"/>
        <end position="1014"/>
    </location>
</feature>
<dbReference type="Pfam" id="PF13087">
    <property type="entry name" value="AAA_12"/>
    <property type="match status" value="1"/>
</dbReference>
<feature type="compositionally biased region" description="Acidic residues" evidence="1">
    <location>
        <begin position="2079"/>
        <end position="2113"/>
    </location>
</feature>
<feature type="region of interest" description="Disordered" evidence="1">
    <location>
        <begin position="1"/>
        <end position="151"/>
    </location>
</feature>
<name>A0AAV2H6C7_LYMST</name>
<dbReference type="Pfam" id="PF13086">
    <property type="entry name" value="AAA_11"/>
    <property type="match status" value="2"/>
</dbReference>
<dbReference type="InterPro" id="IPR041679">
    <property type="entry name" value="DNA2/NAM7-like_C"/>
</dbReference>
<feature type="domain" description="DNA2/NAM7 helicase helicase" evidence="2">
    <location>
        <begin position="1116"/>
        <end position="1215"/>
    </location>
</feature>
<feature type="compositionally biased region" description="Polar residues" evidence="1">
    <location>
        <begin position="53"/>
        <end position="63"/>
    </location>
</feature>
<feature type="compositionally biased region" description="Acidic residues" evidence="1">
    <location>
        <begin position="994"/>
        <end position="1007"/>
    </location>
</feature>
<dbReference type="Proteomes" id="UP001497497">
    <property type="component" value="Unassembled WGS sequence"/>
</dbReference>
<evidence type="ECO:0000259" key="4">
    <source>
        <dbReference type="Pfam" id="PF25396"/>
    </source>
</evidence>
<dbReference type="GO" id="GO:0004386">
    <property type="term" value="F:helicase activity"/>
    <property type="evidence" value="ECO:0007669"/>
    <property type="project" value="InterPro"/>
</dbReference>
<dbReference type="PANTHER" id="PTHR10887">
    <property type="entry name" value="DNA2/NAM7 HELICASE FAMILY"/>
    <property type="match status" value="1"/>
</dbReference>
<feature type="compositionally biased region" description="Acidic residues" evidence="1">
    <location>
        <begin position="2119"/>
        <end position="2130"/>
    </location>
</feature>
<feature type="compositionally biased region" description="Polar residues" evidence="1">
    <location>
        <begin position="1"/>
        <end position="13"/>
    </location>
</feature>
<feature type="domain" description="DNA2/NAM7 helicase-like C-terminal" evidence="3">
    <location>
        <begin position="1228"/>
        <end position="1448"/>
    </location>
</feature>
<feature type="region of interest" description="Disordered" evidence="1">
    <location>
        <begin position="1353"/>
        <end position="1392"/>
    </location>
</feature>
<dbReference type="GO" id="GO:0031380">
    <property type="term" value="C:nuclear RNA-directed RNA polymerase complex"/>
    <property type="evidence" value="ECO:0007669"/>
    <property type="project" value="TreeGrafter"/>
</dbReference>
<sequence>MSSASRDSVNSSPRRAAKVPLSKQNDTKSNDQVNGSRRDNQATGAASRINLPESDTAQRQVANIQGRELLETKRSHLPKQSRSEHPPQRSPEGNLTSSVNNGRGSGAIPKTPRQQDQGPGSGNERLSSQNRLARPQSENYDNTKPRIGRAQLDVPKKQYQFYSVEEKRVKSTITSEKLAQWACQPKEILIVQMKLDTPAINTFLNEDDIACEDLRNFITALHRLTIGKTRILLSDSIIFQCFTSSPFLNVHLRKFLEETQMFQEITDILHYIKSKFPKFWNSKCIGCLNVFVKTGASLNIFEEDDKLMREIKELQKKVTSSLNNFSSSNQTVTAKSNINYTLSDTASQDKRPTTERSRPRLDDDEPDDDFTALPLFPDTEDLFSEVEPFLRANKTRGPYRDVQHYLDVHARLIREDYLEPIRNGLKHFKETRRHLLSQDWGRIMDEDENLIKELQKKTKDNDLRFYFNVKLLDMFNDVNDGIALIVNFDNTQLQDVDWKNSKRFMYGALLVFSKDFFETTIFATVAERKDDLLEQGQVQVIFQNNLEEVFTASESDRFIIAETTAYFESHRHVLEGLQEMKRLPLEQYIIKCERQIRPPEYVTGDTFYNLSAIIRGKHTQRIPILDTEEWPEASETDLNDSQLEALKLALTNEISLIQGPPGTGKTYVGLKVVEILLQNSVRRTLPGRHRPILVVCYTNHALDQFLEGILEFSPEGVIRVGRQSTSEKLEKLNLNNMRLDRQSYAKIQQKANIDWKGCEDSLELIIDLVKRCWQDMKRLESTILKVNDLAEEMSEEQIRSLTDPTRRTGMSSDMMSAWLKASNAKLDLHLNALTRRHLITCIANGRYVQESINLTNVPSVMRLDFKSRVNIYRTWASQYQQQKLRINYGIESSQLSQECSREIIQDSEIRHIIGENIYQSIQECVKKECKKDDFDNDIIKHWLIGKFKTTDQFLDAIDLLYSTMPYSKKPQAVGAKPEVIELLDNSDRVGESSSESEDEDDDEEDSAADERTQIRLSEIREHVDKIKQAESKEMSMLKRAEMLGVDVSGNMEEGDDEEDDAKSEAWQTVSKSMSYKKVFDLLRKTVPYKEEEASEITDVWELRLEDRYRLYKYWVHKKMGVSASMIHTLTEEYNKLLKKKKRIRFLKTVEILKRAQVVGMTTTAAARWREVLKAVACPIVVVEEAAEVLEAHVVTTLNRKCQHLILIGDHQQLRPNPTVHRLAKEFQLEISLFERLVNNKVKHVLLNQQHRMRPEISTYIKHIYPQLQDHVSVSGYGDIRGVASNVFFLQHNEHENSIDDTRSKANIHEAKFITALCKYFLQQGYNGHDITVLAAYSGQVALIKKVMGKKEKTKEENREVTVKPGNEYEDVDYATEGDKEESETEPPGPYDDVRVTTVDNFQGEENEIVLLSLVRSNAEGAVGFLSINNRVCVAMSRAKCGLFVIGNMDQLALKSKLWEKILKSAKLKKGVVGDFMRLRCGNHTDHESRVVDAEDFDKCVPDGGCHRPCTKRLKCGHQCPKRCHVTDEEHEDVICKEMCMKSCPQGHPCEKPCAEYCGNCEVLVNKRIPYCDHWDKVQCYVDVDSAVCKQTCGQLMVCGHKCRGGCGHCHFEGEHAPCQEMVEKTWSSCGHTSSGQCYIDTRVAPCPIKCSTALKCGHKCQGTCGECLSGRVHVPCAKKCEKPLPCGHPCPGPCQMMCVPCTQNCPWFCRHQLVITPCNKKCGELCDICPENCGLTCKHKKCKKRCIDECSEPECDRKCIGPVPKCGHQCASLCGELCVCYSCERPKFSLIDFNKKRRPTHLAAHEQRERDKKFELTQDDILMKIPRCHHLFTLKQLDRYVDGQISSGTSFLPCPECSLSIHGIARYENKMKQRNERRERVKEAIIESTRVPVDKISTLTKSLAIVGKFRISDRGVNLLKTPENMDANVAKSITMQIRFARAISEVCGLHQKHNNKQSFLEMKWKRHMESCSLAVTPQFLEEMPLELHRLLLIEQACAVKNIVTANEGAELRDDQSLKPIGEYREKKLESRARLRELQSVLDSIYQTFDQLQLDSETSRQITDLRKQVAMVGAILDEPEDKDLCEIIPADDTEDETEDETEDGTWTDTEDGTEDGTGAETEDETEMSQKR</sequence>
<dbReference type="Gene3D" id="3.40.50.300">
    <property type="entry name" value="P-loop containing nucleotide triphosphate hydrolases"/>
    <property type="match status" value="3"/>
</dbReference>
<dbReference type="Pfam" id="PF25396">
    <property type="entry name" value="ZNFX1"/>
    <property type="match status" value="1"/>
</dbReference>
<feature type="compositionally biased region" description="Polar residues" evidence="1">
    <location>
        <begin position="112"/>
        <end position="142"/>
    </location>
</feature>
<evidence type="ECO:0008006" key="7">
    <source>
        <dbReference type="Google" id="ProtNLM"/>
    </source>
</evidence>
<feature type="compositionally biased region" description="Polar residues" evidence="1">
    <location>
        <begin position="91"/>
        <end position="102"/>
    </location>
</feature>
<reference evidence="5 6" key="1">
    <citation type="submission" date="2024-04" db="EMBL/GenBank/DDBJ databases">
        <authorList>
            <consortium name="Genoscope - CEA"/>
            <person name="William W."/>
        </authorList>
    </citation>
    <scope>NUCLEOTIDE SEQUENCE [LARGE SCALE GENOMIC DNA]</scope>
</reference>
<evidence type="ECO:0000313" key="5">
    <source>
        <dbReference type="EMBL" id="CAL1529242.1"/>
    </source>
</evidence>
<feature type="compositionally biased region" description="Basic and acidic residues" evidence="1">
    <location>
        <begin position="347"/>
        <end position="361"/>
    </location>
</feature>
<dbReference type="InterPro" id="IPR027417">
    <property type="entry name" value="P-loop_NTPase"/>
</dbReference>
<evidence type="ECO:0000259" key="2">
    <source>
        <dbReference type="Pfam" id="PF13086"/>
    </source>
</evidence>
<feature type="region of interest" description="Disordered" evidence="1">
    <location>
        <begin position="2079"/>
        <end position="2130"/>
    </location>
</feature>
<dbReference type="InterPro" id="IPR045055">
    <property type="entry name" value="DNA2/NAM7-like"/>
</dbReference>
<dbReference type="InterPro" id="IPR057373">
    <property type="entry name" value="ZNFX1"/>
</dbReference>
<dbReference type="InterPro" id="IPR047187">
    <property type="entry name" value="SF1_C_Upf1"/>
</dbReference>
<dbReference type="GO" id="GO:0031048">
    <property type="term" value="P:regulatory ncRNA-mediated heterochromatin formation"/>
    <property type="evidence" value="ECO:0007669"/>
    <property type="project" value="TreeGrafter"/>
</dbReference>
<dbReference type="CDD" id="cd06008">
    <property type="entry name" value="NF-X1-zinc-finger"/>
    <property type="match status" value="2"/>
</dbReference>
<evidence type="ECO:0000259" key="3">
    <source>
        <dbReference type="Pfam" id="PF13087"/>
    </source>
</evidence>
<dbReference type="PANTHER" id="PTHR10887:SF341">
    <property type="entry name" value="NFX1-TYPE ZINC FINGER-CONTAINING PROTEIN 1"/>
    <property type="match status" value="1"/>
</dbReference>
<gene>
    <name evidence="5" type="ORF">GSLYS_00003397001</name>
</gene>
<evidence type="ECO:0000313" key="6">
    <source>
        <dbReference type="Proteomes" id="UP001497497"/>
    </source>
</evidence>